<dbReference type="AlphaFoldDB" id="A0A1G9ML63"/>
<dbReference type="Gene3D" id="3.30.530.20">
    <property type="match status" value="1"/>
</dbReference>
<dbReference type="OrthoDB" id="9134299at2"/>
<dbReference type="SUPFAM" id="SSF55961">
    <property type="entry name" value="Bet v1-like"/>
    <property type="match status" value="1"/>
</dbReference>
<evidence type="ECO:0000313" key="2">
    <source>
        <dbReference type="EMBL" id="SDL75026.1"/>
    </source>
</evidence>
<feature type="domain" description="Coenzyme Q-binding protein COQ10 START" evidence="1">
    <location>
        <begin position="15"/>
        <end position="134"/>
    </location>
</feature>
<dbReference type="Pfam" id="PF03364">
    <property type="entry name" value="Polyketide_cyc"/>
    <property type="match status" value="1"/>
</dbReference>
<dbReference type="EMBL" id="FNHI01000001">
    <property type="protein sequence ID" value="SDL75026.1"/>
    <property type="molecule type" value="Genomic_DNA"/>
</dbReference>
<evidence type="ECO:0000259" key="1">
    <source>
        <dbReference type="Pfam" id="PF03364"/>
    </source>
</evidence>
<dbReference type="RefSeq" id="WP_093651796.1">
    <property type="nucleotide sequence ID" value="NZ_FNHI01000001.1"/>
</dbReference>
<accession>A0A1G9ML63</accession>
<sequence length="171" mass="18704">MRSVELEHRSSTTGPHEAYERIRDFARYPDLVDTVREVTVHPGEPGGPVRSDWEVNFRNGVLGWTEEDVFDDEGLTISFTQTDGDFEEFSGRWEVTADGPTGCAVRFTARFDFGLPSLAGIIDPVAERVLRENIRLVLTSLLGAAAVPPEPATAAGAAVAPVRHVQAERIA</sequence>
<dbReference type="STRING" id="1196353.SAMN05444921_101159"/>
<dbReference type="GeneID" id="40827497"/>
<protein>
    <submittedName>
        <fullName evidence="2">Ribosome association toxin PasT (RatA) of the RatAB toxin-antitoxin module</fullName>
    </submittedName>
</protein>
<reference evidence="3" key="1">
    <citation type="submission" date="2016-10" db="EMBL/GenBank/DDBJ databases">
        <authorList>
            <person name="Varghese N."/>
            <person name="Submissions S."/>
        </authorList>
    </citation>
    <scope>NUCLEOTIDE SEQUENCE [LARGE SCALE GENOMIC DNA]</scope>
    <source>
        <strain evidence="3">CGMCC 4.7042</strain>
    </source>
</reference>
<dbReference type="Proteomes" id="UP000199063">
    <property type="component" value="Unassembled WGS sequence"/>
</dbReference>
<dbReference type="InterPro" id="IPR023393">
    <property type="entry name" value="START-like_dom_sf"/>
</dbReference>
<organism evidence="2 3">
    <name type="scientific">Streptomyces wuyuanensis</name>
    <dbReference type="NCBI Taxonomy" id="1196353"/>
    <lineage>
        <taxon>Bacteria</taxon>
        <taxon>Bacillati</taxon>
        <taxon>Actinomycetota</taxon>
        <taxon>Actinomycetes</taxon>
        <taxon>Kitasatosporales</taxon>
        <taxon>Streptomycetaceae</taxon>
        <taxon>Streptomyces</taxon>
    </lineage>
</organism>
<gene>
    <name evidence="2" type="ORF">SAMN05444921_101159</name>
</gene>
<dbReference type="InterPro" id="IPR005031">
    <property type="entry name" value="COQ10_START"/>
</dbReference>
<proteinExistence type="predicted"/>
<name>A0A1G9ML63_9ACTN</name>
<evidence type="ECO:0000313" key="3">
    <source>
        <dbReference type="Proteomes" id="UP000199063"/>
    </source>
</evidence>
<keyword evidence="3" id="KW-1185">Reference proteome</keyword>